<sequence length="291" mass="32360">MGRSSQQGDQTKTRRYAPYIEAQHTSFLSLTATYRDGMLNDSPFSDYDSIDVSVAFFGVGYVLSNFPALYDMYGKHMSGLDVEEIWNTTFDRVVSAPDVEDATTEKMKLVDEEIDKVDLAKFQVGMRNLNAVASSSFVVGKAMMEDKRVKLRASVSLEARAALLQTTGKDFLSDLNWEKMTVTTYATVMKDYFLFMPKMNDVNTSLDSRNRLWPFTVLSFEGAALSTMQSVMSWQKKMQPRKRSDLSTGLSIASYTATGAYIGSSFPPYGTVIGGVIGFVVGVGMMLLERS</sequence>
<evidence type="ECO:0000313" key="3">
    <source>
        <dbReference type="EMBL" id="QJA84440.1"/>
    </source>
</evidence>
<keyword evidence="1" id="KW-1133">Transmembrane helix</keyword>
<protein>
    <submittedName>
        <fullName evidence="3">Uncharacterized protein</fullName>
    </submittedName>
</protein>
<organism evidence="3">
    <name type="scientific">viral metagenome</name>
    <dbReference type="NCBI Taxonomy" id="1070528"/>
    <lineage>
        <taxon>unclassified sequences</taxon>
        <taxon>metagenomes</taxon>
        <taxon>organismal metagenomes</taxon>
    </lineage>
</organism>
<keyword evidence="1" id="KW-0472">Membrane</keyword>
<dbReference type="AlphaFoldDB" id="A0A6M3KRI3"/>
<reference evidence="3" key="1">
    <citation type="submission" date="2020-03" db="EMBL/GenBank/DDBJ databases">
        <title>The deep terrestrial virosphere.</title>
        <authorList>
            <person name="Holmfeldt K."/>
            <person name="Nilsson E."/>
            <person name="Simone D."/>
            <person name="Lopez-Fernandez M."/>
            <person name="Wu X."/>
            <person name="de Brujin I."/>
            <person name="Lundin D."/>
            <person name="Andersson A."/>
            <person name="Bertilsson S."/>
            <person name="Dopson M."/>
        </authorList>
    </citation>
    <scope>NUCLEOTIDE SEQUENCE</scope>
    <source>
        <strain evidence="3">MM415A00192</strain>
        <strain evidence="2">MM415B00178</strain>
    </source>
</reference>
<dbReference type="EMBL" id="MT141574">
    <property type="protein sequence ID" value="QJA67675.1"/>
    <property type="molecule type" value="Genomic_DNA"/>
</dbReference>
<proteinExistence type="predicted"/>
<dbReference type="EMBL" id="MT142529">
    <property type="protein sequence ID" value="QJA84440.1"/>
    <property type="molecule type" value="Genomic_DNA"/>
</dbReference>
<keyword evidence="1" id="KW-0812">Transmembrane</keyword>
<feature type="transmembrane region" description="Helical" evidence="1">
    <location>
        <begin position="269"/>
        <end position="288"/>
    </location>
</feature>
<accession>A0A6M3KRI3</accession>
<name>A0A6M3KRI3_9ZZZZ</name>
<evidence type="ECO:0000313" key="2">
    <source>
        <dbReference type="EMBL" id="QJA67675.1"/>
    </source>
</evidence>
<gene>
    <name evidence="3" type="ORF">MM415A00192_0049</name>
    <name evidence="2" type="ORF">MM415B00178_0057</name>
</gene>
<evidence type="ECO:0000256" key="1">
    <source>
        <dbReference type="SAM" id="Phobius"/>
    </source>
</evidence>